<evidence type="ECO:0000256" key="3">
    <source>
        <dbReference type="PROSITE-ProRule" id="PRU00023"/>
    </source>
</evidence>
<dbReference type="PROSITE" id="PS50297">
    <property type="entry name" value="ANK_REP_REGION"/>
    <property type="match status" value="3"/>
</dbReference>
<evidence type="ECO:0000313" key="5">
    <source>
        <dbReference type="EMBL" id="OBU00384.1"/>
    </source>
</evidence>
<dbReference type="InterPro" id="IPR036770">
    <property type="entry name" value="Ankyrin_rpt-contain_sf"/>
</dbReference>
<keyword evidence="6" id="KW-1185">Reference proteome</keyword>
<dbReference type="PANTHER" id="PTHR24198">
    <property type="entry name" value="ANKYRIN REPEAT AND PROTEIN KINASE DOMAIN-CONTAINING PROTEIN"/>
    <property type="match status" value="1"/>
</dbReference>
<evidence type="ECO:0000256" key="4">
    <source>
        <dbReference type="SAM" id="MobiDB-lite"/>
    </source>
</evidence>
<dbReference type="PANTHER" id="PTHR24198:SF165">
    <property type="entry name" value="ANKYRIN REPEAT-CONTAINING PROTEIN-RELATED"/>
    <property type="match status" value="1"/>
</dbReference>
<evidence type="ECO:0000256" key="2">
    <source>
        <dbReference type="ARBA" id="ARBA00023043"/>
    </source>
</evidence>
<dbReference type="InterPro" id="IPR002110">
    <property type="entry name" value="Ankyrin_rpt"/>
</dbReference>
<dbReference type="PROSITE" id="PS50088">
    <property type="entry name" value="ANK_REPEAT"/>
    <property type="match status" value="5"/>
</dbReference>
<reference evidence="6" key="2">
    <citation type="journal article" date="2018" name="Nat. Commun.">
        <title>Extreme sensitivity to ultraviolet light in the fungal pathogen causing white-nose syndrome of bats.</title>
        <authorList>
            <person name="Palmer J.M."/>
            <person name="Drees K.P."/>
            <person name="Foster J.T."/>
            <person name="Lindner D.L."/>
        </authorList>
    </citation>
    <scope>NUCLEOTIDE SEQUENCE [LARGE SCALE GENOMIC DNA]</scope>
    <source>
        <strain evidence="6">UAMH 10579</strain>
    </source>
</reference>
<feature type="region of interest" description="Disordered" evidence="4">
    <location>
        <begin position="375"/>
        <end position="454"/>
    </location>
</feature>
<feature type="repeat" description="ANK" evidence="3">
    <location>
        <begin position="754"/>
        <end position="790"/>
    </location>
</feature>
<dbReference type="Gene3D" id="3.40.50.1820">
    <property type="entry name" value="alpha/beta hydrolase"/>
    <property type="match status" value="1"/>
</dbReference>
<organism evidence="5 6">
    <name type="scientific">Pseudogymnoascus verrucosus</name>
    <dbReference type="NCBI Taxonomy" id="342668"/>
    <lineage>
        <taxon>Eukaryota</taxon>
        <taxon>Fungi</taxon>
        <taxon>Dikarya</taxon>
        <taxon>Ascomycota</taxon>
        <taxon>Pezizomycotina</taxon>
        <taxon>Leotiomycetes</taxon>
        <taxon>Thelebolales</taxon>
        <taxon>Thelebolaceae</taxon>
        <taxon>Pseudogymnoascus</taxon>
    </lineage>
</organism>
<dbReference type="GeneID" id="28835026"/>
<dbReference type="OrthoDB" id="20872at2759"/>
<dbReference type="Pfam" id="PF12796">
    <property type="entry name" value="Ank_2"/>
    <property type="match status" value="2"/>
</dbReference>
<dbReference type="Gene3D" id="1.25.40.20">
    <property type="entry name" value="Ankyrin repeat-containing domain"/>
    <property type="match status" value="2"/>
</dbReference>
<dbReference type="SUPFAM" id="SSF48403">
    <property type="entry name" value="Ankyrin repeat"/>
    <property type="match status" value="1"/>
</dbReference>
<dbReference type="RefSeq" id="XP_018134116.1">
    <property type="nucleotide sequence ID" value="XM_018271159.2"/>
</dbReference>
<keyword evidence="2 3" id="KW-0040">ANK repeat</keyword>
<gene>
    <name evidence="5" type="ORF">VE01_01640</name>
</gene>
<sequence>MSAQKPKALTYRVENIPFGTTKEQLVRNYFYVKDQADITVKSLVPAVETIEGEDGDLTATIMFHPYESIPGGPRVQDDSITVDKDFRGFTPVYVPPVEKGPIVADVIAVTGLAGHAFGSWAHSETHMWLRDYLPRDAPNARILTYGYHSKLQGSDSVSILQDHTNKFVHSLIDMREEGQCDSRPIIFIGHSLGCLIIKKTLTDAISLGINSSRIPVREIIFLAAPHRGLNITALQTLVKGEATEQMVLELQSESPTLTWLNQSFTRFARDIDILTCYETKPTKTAIDADGAWVREGPPVMMVSRDSAQQFYPREKLVSADCDHSQIAKIKRGQNGIYPAVKAAVKHGLVSTAKIVAGAGAAMNESSRFESKFRDLHIGPNQSSPPPYPPGNLNDSGSRESAIEPGGEFPLAFGTAPDPVQEPSITLEAEPTSTTTTNPKDSSPPCTPKSKNSDVLITSPTQLQEQNETSHAAMVKGANVTSLFEAKESTYLAELDDDLKAMSREFKEGFRDNLKNAQDVECKRCGDVMAALGYHYSCPECEFTPFICQECYDLIENCRIHHKKLLKRDFKPWDTVFGIFYVDPNVTTEDNELIRALKQNNLVRLRQYAQIRTLLDSQDRLGFTPLHVAAQLGLAEGTALLIECGALFETRNHLDHTPLHTAVDANQIQIAQILLDGGANIEITYGKLGTKALHLAASCVMYHIVTLLVRRGAEIDAPSDNGTPLCRAIGEPKSHKCVEALLVAGANVNCKSRGNLETPLILACRIEDHETASTIVDLLLRYDAEVDLANNDGYTPLMAVAEMGHLDACKSLLEKSPQLDIQSSKTLSENAIYFAARGGHEEILDLLIAEGASCLPTKAVSGRFSLGTPKWKSLEFLPDVTSECRKKILSKLRAAKHN</sequence>
<evidence type="ECO:0000256" key="1">
    <source>
        <dbReference type="ARBA" id="ARBA00022737"/>
    </source>
</evidence>
<dbReference type="SMART" id="SM00248">
    <property type="entry name" value="ANK"/>
    <property type="match status" value="8"/>
</dbReference>
<feature type="compositionally biased region" description="Low complexity" evidence="4">
    <location>
        <begin position="430"/>
        <end position="443"/>
    </location>
</feature>
<protein>
    <submittedName>
        <fullName evidence="5">Uncharacterized protein</fullName>
    </submittedName>
</protein>
<dbReference type="SUPFAM" id="SSF53474">
    <property type="entry name" value="alpha/beta-Hydrolases"/>
    <property type="match status" value="1"/>
</dbReference>
<feature type="repeat" description="ANK" evidence="3">
    <location>
        <begin position="687"/>
        <end position="719"/>
    </location>
</feature>
<name>A0A1B8GX25_9PEZI</name>
<reference evidence="5 6" key="1">
    <citation type="submission" date="2016-03" db="EMBL/GenBank/DDBJ databases">
        <title>Comparative genomics of Pseudogymnoascus destructans, the fungus causing white-nose syndrome of bats.</title>
        <authorList>
            <person name="Palmer J.M."/>
            <person name="Drees K.P."/>
            <person name="Foster J.T."/>
            <person name="Lindner D.L."/>
        </authorList>
    </citation>
    <scope>NUCLEOTIDE SEQUENCE [LARGE SCALE GENOMIC DNA]</scope>
    <source>
        <strain evidence="5 6">UAMH 10579</strain>
    </source>
</reference>
<keyword evidence="1" id="KW-0677">Repeat</keyword>
<proteinExistence type="predicted"/>
<dbReference type="InterPro" id="IPR029058">
    <property type="entry name" value="AB_hydrolase_fold"/>
</dbReference>
<dbReference type="Proteomes" id="UP000091956">
    <property type="component" value="Unassembled WGS sequence"/>
</dbReference>
<evidence type="ECO:0000313" key="6">
    <source>
        <dbReference type="Proteomes" id="UP000091956"/>
    </source>
</evidence>
<feature type="repeat" description="ANK" evidence="3">
    <location>
        <begin position="620"/>
        <end position="652"/>
    </location>
</feature>
<dbReference type="PRINTS" id="PR01415">
    <property type="entry name" value="ANKYRIN"/>
</dbReference>
<dbReference type="AlphaFoldDB" id="A0A1B8GX25"/>
<dbReference type="EMBL" id="KV460209">
    <property type="protein sequence ID" value="OBU00384.1"/>
    <property type="molecule type" value="Genomic_DNA"/>
</dbReference>
<accession>A0A1B8GX25</accession>
<feature type="repeat" description="ANK" evidence="3">
    <location>
        <begin position="791"/>
        <end position="823"/>
    </location>
</feature>
<feature type="repeat" description="ANK" evidence="3">
    <location>
        <begin position="653"/>
        <end position="685"/>
    </location>
</feature>
<dbReference type="STRING" id="342668.A0A1B8GX25"/>